<name>A0A6J1QMF8_9HYME</name>
<dbReference type="RefSeq" id="XP_024883667.1">
    <property type="nucleotide sequence ID" value="XM_025027899.1"/>
</dbReference>
<gene>
    <name evidence="5" type="primary">LOC112462236</name>
</gene>
<dbReference type="Pfam" id="PF00078">
    <property type="entry name" value="RVT_1"/>
    <property type="match status" value="1"/>
</dbReference>
<evidence type="ECO:0000313" key="5">
    <source>
        <dbReference type="RefSeq" id="XP_024883667.1"/>
    </source>
</evidence>
<dbReference type="GO" id="GO:0071897">
    <property type="term" value="P:DNA biosynthetic process"/>
    <property type="evidence" value="ECO:0007669"/>
    <property type="project" value="UniProtKB-ARBA"/>
</dbReference>
<dbReference type="PANTHER" id="PTHR47027:SF20">
    <property type="entry name" value="REVERSE TRANSCRIPTASE-LIKE PROTEIN WITH RNA-DIRECTED DNA POLYMERASE DOMAIN"/>
    <property type="match status" value="1"/>
</dbReference>
<evidence type="ECO:0000313" key="4">
    <source>
        <dbReference type="Proteomes" id="UP000504618"/>
    </source>
</evidence>
<keyword evidence="4" id="KW-1185">Reference proteome</keyword>
<feature type="region of interest" description="Disordered" evidence="1">
    <location>
        <begin position="385"/>
        <end position="409"/>
    </location>
</feature>
<dbReference type="InterPro" id="IPR000477">
    <property type="entry name" value="RT_dom"/>
</dbReference>
<dbReference type="SUPFAM" id="SSF56672">
    <property type="entry name" value="DNA/RNA polymerases"/>
    <property type="match status" value="1"/>
</dbReference>
<dbReference type="Proteomes" id="UP000504618">
    <property type="component" value="Unplaced"/>
</dbReference>
<proteinExistence type="predicted"/>
<dbReference type="OrthoDB" id="7694702at2759"/>
<dbReference type="AlphaFoldDB" id="A0A6J1QMF8"/>
<dbReference type="InterPro" id="IPR043502">
    <property type="entry name" value="DNA/RNA_pol_sf"/>
</dbReference>
<organism evidence="4 5">
    <name type="scientific">Temnothorax curvispinosus</name>
    <dbReference type="NCBI Taxonomy" id="300111"/>
    <lineage>
        <taxon>Eukaryota</taxon>
        <taxon>Metazoa</taxon>
        <taxon>Ecdysozoa</taxon>
        <taxon>Arthropoda</taxon>
        <taxon>Hexapoda</taxon>
        <taxon>Insecta</taxon>
        <taxon>Pterygota</taxon>
        <taxon>Neoptera</taxon>
        <taxon>Endopterygota</taxon>
        <taxon>Hymenoptera</taxon>
        <taxon>Apocrita</taxon>
        <taxon>Aculeata</taxon>
        <taxon>Formicoidea</taxon>
        <taxon>Formicidae</taxon>
        <taxon>Myrmicinae</taxon>
        <taxon>Temnothorax</taxon>
    </lineage>
</organism>
<feature type="domain" description="DUF6570" evidence="3">
    <location>
        <begin position="393"/>
        <end position="459"/>
    </location>
</feature>
<sequence>MCERKKKEEKERMIREIGEARTERKVWELIGRVRKRRKRINEEIKPEEWKEYFMEFMGGVENRVVKGKGGGGRQEEEGIELEEGLIADIDDYMKKDGWGGMRLRGEKVYTLMYADDIALLAEEEQDMRSMISRLEGYLDGKGLTLSIEKTKIMRFRKEGGRKKKYDWRWKGRKLEEVNEFKYLGYTLKKNEGQEAHIREKRKKAARTVMGYGAEIWEWKERREVEGIHERYLRWVLGVNWRTPGYMVRDELEREKMRARASKRAWKFERKLEEGRGGEIARKCLEEMKERWKRGKIIGRWEQERKGYLEGIGVEVEEEEEVLERKEKWKEKQERMEKIRESNYNKCTTLEEIDIFSSNLEPQPSTSNVQIESNHQEQMEIDVINSQEQSLSSGKIPPLSKSNDYKYPDHPPNLLPLDPITERLISPRLPFMQIRRLRYETGTYKIIGQVINVLVEVDNMVKHNVVMLSAAA</sequence>
<dbReference type="Pfam" id="PF20209">
    <property type="entry name" value="DUF6570"/>
    <property type="match status" value="1"/>
</dbReference>
<dbReference type="GeneID" id="112462236"/>
<dbReference type="PANTHER" id="PTHR47027">
    <property type="entry name" value="REVERSE TRANSCRIPTASE DOMAIN-CONTAINING PROTEIN"/>
    <property type="match status" value="1"/>
</dbReference>
<accession>A0A6J1QMF8</accession>
<evidence type="ECO:0000259" key="3">
    <source>
        <dbReference type="Pfam" id="PF20209"/>
    </source>
</evidence>
<reference evidence="5" key="1">
    <citation type="submission" date="2025-08" db="UniProtKB">
        <authorList>
            <consortium name="RefSeq"/>
        </authorList>
    </citation>
    <scope>IDENTIFICATION</scope>
    <source>
        <tissue evidence="5">Whole body</tissue>
    </source>
</reference>
<feature type="domain" description="Reverse transcriptase" evidence="2">
    <location>
        <begin position="107"/>
        <end position="187"/>
    </location>
</feature>
<evidence type="ECO:0000256" key="1">
    <source>
        <dbReference type="SAM" id="MobiDB-lite"/>
    </source>
</evidence>
<protein>
    <submittedName>
        <fullName evidence="5">Trichohyalin-like</fullName>
    </submittedName>
</protein>
<dbReference type="InterPro" id="IPR046700">
    <property type="entry name" value="DUF6570"/>
</dbReference>
<evidence type="ECO:0000259" key="2">
    <source>
        <dbReference type="Pfam" id="PF00078"/>
    </source>
</evidence>